<comment type="caution">
    <text evidence="2">The sequence shown here is derived from an EMBL/GenBank/DDBJ whole genome shotgun (WGS) entry which is preliminary data.</text>
</comment>
<proteinExistence type="predicted"/>
<accession>A0ABD5YPB4</accession>
<protein>
    <submittedName>
        <fullName evidence="2">Uncharacterized protein</fullName>
    </submittedName>
</protein>
<feature type="region of interest" description="Disordered" evidence="1">
    <location>
        <begin position="1"/>
        <end position="30"/>
    </location>
</feature>
<evidence type="ECO:0000256" key="1">
    <source>
        <dbReference type="SAM" id="MobiDB-lite"/>
    </source>
</evidence>
<sequence length="78" mass="8199">MRSGPDNANALRGDHGFGQGMQMSEGRPTLSISRRTSAISKRAIAGSAGCTADGFSERPVGGKCSQHSSHLHAVYHFV</sequence>
<dbReference type="EMBL" id="JBHTAX010000001">
    <property type="protein sequence ID" value="MFC7191150.1"/>
    <property type="molecule type" value="Genomic_DNA"/>
</dbReference>
<gene>
    <name evidence="2" type="ORF">ACFQL7_15900</name>
</gene>
<organism evidence="2 3">
    <name type="scientific">Halocatena marina</name>
    <dbReference type="NCBI Taxonomy" id="2934937"/>
    <lineage>
        <taxon>Archaea</taxon>
        <taxon>Methanobacteriati</taxon>
        <taxon>Methanobacteriota</taxon>
        <taxon>Stenosarchaea group</taxon>
        <taxon>Halobacteria</taxon>
        <taxon>Halobacteriales</taxon>
        <taxon>Natronomonadaceae</taxon>
        <taxon>Halocatena</taxon>
    </lineage>
</organism>
<dbReference type="Proteomes" id="UP001596417">
    <property type="component" value="Unassembled WGS sequence"/>
</dbReference>
<keyword evidence="3" id="KW-1185">Reference proteome</keyword>
<name>A0ABD5YPB4_9EURY</name>
<evidence type="ECO:0000313" key="3">
    <source>
        <dbReference type="Proteomes" id="UP001596417"/>
    </source>
</evidence>
<dbReference type="GeneID" id="76200851"/>
<reference evidence="2 3" key="1">
    <citation type="journal article" date="2019" name="Int. J. Syst. Evol. Microbiol.">
        <title>The Global Catalogue of Microorganisms (GCM) 10K type strain sequencing project: providing services to taxonomists for standard genome sequencing and annotation.</title>
        <authorList>
            <consortium name="The Broad Institute Genomics Platform"/>
            <consortium name="The Broad Institute Genome Sequencing Center for Infectious Disease"/>
            <person name="Wu L."/>
            <person name="Ma J."/>
        </authorList>
    </citation>
    <scope>NUCLEOTIDE SEQUENCE [LARGE SCALE GENOMIC DNA]</scope>
    <source>
        <strain evidence="2 3">RDMS1</strain>
    </source>
</reference>
<evidence type="ECO:0000313" key="2">
    <source>
        <dbReference type="EMBL" id="MFC7191150.1"/>
    </source>
</evidence>
<dbReference type="AlphaFoldDB" id="A0ABD5YPB4"/>
<dbReference type="RefSeq" id="WP_248908708.1">
    <property type="nucleotide sequence ID" value="NZ_CP109979.1"/>
</dbReference>